<evidence type="ECO:0000313" key="2">
    <source>
        <dbReference type="EMBL" id="PIR71842.1"/>
    </source>
</evidence>
<dbReference type="EMBL" id="PFCK01000011">
    <property type="protein sequence ID" value="PIR71842.1"/>
    <property type="molecule type" value="Genomic_DNA"/>
</dbReference>
<dbReference type="AlphaFoldDB" id="A0A2H0TJV6"/>
<sequence>MALIEPEFAEEKYEPPKDKKDKEKEQKAIEYLKLNGTGLIKREWAKNDININEEIKYWSKVLNLPLIQFARPYIKKTSGKRINHKGSFGHGTGNLRISSVLLAEKIFMSLKAIFDQYNKNFKSARSSVG</sequence>
<proteinExistence type="predicted"/>
<comment type="caution">
    <text evidence="2">The sequence shown here is derived from an EMBL/GenBank/DDBJ whole genome shotgun (WGS) entry which is preliminary data.</text>
</comment>
<accession>A0A2H0TJV6</accession>
<gene>
    <name evidence="2" type="ORF">COU43_00315</name>
</gene>
<evidence type="ECO:0000256" key="1">
    <source>
        <dbReference type="SAM" id="MobiDB-lite"/>
    </source>
</evidence>
<dbReference type="Proteomes" id="UP000228909">
    <property type="component" value="Unassembled WGS sequence"/>
</dbReference>
<reference evidence="3" key="1">
    <citation type="submission" date="2017-09" db="EMBL/GenBank/DDBJ databases">
        <title>Depth-based differentiation of microbial function through sediment-hosted aquifers and enrichment of novel symbionts in the deep terrestrial subsurface.</title>
        <authorList>
            <person name="Probst A.J."/>
            <person name="Ladd B."/>
            <person name="Jarett J.K."/>
            <person name="Geller-Mcgrath D.E."/>
            <person name="Sieber C.M.K."/>
            <person name="Emerson J.B."/>
            <person name="Anantharaman K."/>
            <person name="Thomas B.C."/>
            <person name="Malmstrom R."/>
            <person name="Stieglmeier M."/>
            <person name="Klingl A."/>
            <person name="Woyke T."/>
            <person name="Ryan C.M."/>
            <person name="Banfield J.F."/>
        </authorList>
    </citation>
    <scope>NUCLEOTIDE SEQUENCE [LARGE SCALE GENOMIC DNA]</scope>
</reference>
<protein>
    <submittedName>
        <fullName evidence="2">Uncharacterized protein</fullName>
    </submittedName>
</protein>
<name>A0A2H0TJV6_9BACT</name>
<feature type="region of interest" description="Disordered" evidence="1">
    <location>
        <begin position="1"/>
        <end position="24"/>
    </location>
</feature>
<feature type="compositionally biased region" description="Basic and acidic residues" evidence="1">
    <location>
        <begin position="9"/>
        <end position="24"/>
    </location>
</feature>
<evidence type="ECO:0000313" key="3">
    <source>
        <dbReference type="Proteomes" id="UP000228909"/>
    </source>
</evidence>
<organism evidence="2 3">
    <name type="scientific">Candidatus Nealsonbacteria bacterium CG10_big_fil_rev_8_21_14_0_10_37_25</name>
    <dbReference type="NCBI Taxonomy" id="1974711"/>
    <lineage>
        <taxon>Bacteria</taxon>
        <taxon>Candidatus Nealsoniibacteriota</taxon>
    </lineage>
</organism>